<proteinExistence type="predicted"/>
<sequence>MTTRVFMTHGGEAVSPLSLPQEGSPSRATLRLVVRTTSRGKACGVSFTLWGWYQGSIATGQGTMGTFTGRGALDGS</sequence>
<dbReference type="AlphaFoldDB" id="A0A9J5XP79"/>
<reference evidence="2 3" key="1">
    <citation type="submission" date="2020-09" db="EMBL/GenBank/DDBJ databases">
        <title>De no assembly of potato wild relative species, Solanum commersonii.</title>
        <authorList>
            <person name="Cho K."/>
        </authorList>
    </citation>
    <scope>NUCLEOTIDE SEQUENCE [LARGE SCALE GENOMIC DNA]</scope>
    <source>
        <strain evidence="2">LZ3.2</strain>
        <tissue evidence="2">Leaf</tissue>
    </source>
</reference>
<accession>A0A9J5XP79</accession>
<organism evidence="2 3">
    <name type="scientific">Solanum commersonii</name>
    <name type="common">Commerson's wild potato</name>
    <name type="synonym">Commerson's nightshade</name>
    <dbReference type="NCBI Taxonomy" id="4109"/>
    <lineage>
        <taxon>Eukaryota</taxon>
        <taxon>Viridiplantae</taxon>
        <taxon>Streptophyta</taxon>
        <taxon>Embryophyta</taxon>
        <taxon>Tracheophyta</taxon>
        <taxon>Spermatophyta</taxon>
        <taxon>Magnoliopsida</taxon>
        <taxon>eudicotyledons</taxon>
        <taxon>Gunneridae</taxon>
        <taxon>Pentapetalae</taxon>
        <taxon>asterids</taxon>
        <taxon>lamiids</taxon>
        <taxon>Solanales</taxon>
        <taxon>Solanaceae</taxon>
        <taxon>Solanoideae</taxon>
        <taxon>Solaneae</taxon>
        <taxon>Solanum</taxon>
    </lineage>
</organism>
<evidence type="ECO:0000313" key="3">
    <source>
        <dbReference type="Proteomes" id="UP000824120"/>
    </source>
</evidence>
<comment type="caution">
    <text evidence="2">The sequence shown here is derived from an EMBL/GenBank/DDBJ whole genome shotgun (WGS) entry which is preliminary data.</text>
</comment>
<evidence type="ECO:0000256" key="1">
    <source>
        <dbReference type="SAM" id="MobiDB-lite"/>
    </source>
</evidence>
<evidence type="ECO:0000313" key="2">
    <source>
        <dbReference type="EMBL" id="KAG5590059.1"/>
    </source>
</evidence>
<name>A0A9J5XP79_SOLCO</name>
<keyword evidence="3" id="KW-1185">Reference proteome</keyword>
<gene>
    <name evidence="2" type="ORF">H5410_040573</name>
</gene>
<feature type="region of interest" description="Disordered" evidence="1">
    <location>
        <begin position="1"/>
        <end position="23"/>
    </location>
</feature>
<protein>
    <submittedName>
        <fullName evidence="2">Uncharacterized protein</fullName>
    </submittedName>
</protein>
<dbReference type="Proteomes" id="UP000824120">
    <property type="component" value="Chromosome 8"/>
</dbReference>
<dbReference type="EMBL" id="JACXVP010000008">
    <property type="protein sequence ID" value="KAG5590059.1"/>
    <property type="molecule type" value="Genomic_DNA"/>
</dbReference>